<dbReference type="AlphaFoldDB" id="K9ZE02"/>
<reference evidence="2" key="1">
    <citation type="journal article" date="2013" name="Proc. Natl. Acad. Sci. U.S.A.">
        <title>Improving the coverage of the cyanobacterial phylum using diversity-driven genome sequencing.</title>
        <authorList>
            <person name="Shih P.M."/>
            <person name="Wu D."/>
            <person name="Latifi A."/>
            <person name="Axen S.D."/>
            <person name="Fewer D.P."/>
            <person name="Talla E."/>
            <person name="Calteau A."/>
            <person name="Cai F."/>
            <person name="Tandeau de Marsac N."/>
            <person name="Rippka R."/>
            <person name="Herdman M."/>
            <person name="Sivonen K."/>
            <person name="Coursin T."/>
            <person name="Laurent T."/>
            <person name="Goodwin L."/>
            <person name="Nolan M."/>
            <person name="Davenport K.W."/>
            <person name="Han C.S."/>
            <person name="Rubin E.M."/>
            <person name="Eisen J.A."/>
            <person name="Woyke T."/>
            <person name="Gugger M."/>
            <person name="Kerfeld C.A."/>
        </authorList>
    </citation>
    <scope>NUCLEOTIDE SEQUENCE [LARGE SCALE GENOMIC DNA]</scope>
    <source>
        <strain evidence="2">ATCC 27899 / PCC 7122</strain>
    </source>
</reference>
<dbReference type="KEGG" id="acy:Anacy_1284"/>
<organism evidence="1 2">
    <name type="scientific">Anabaena cylindrica (strain ATCC 27899 / PCC 7122)</name>
    <dbReference type="NCBI Taxonomy" id="272123"/>
    <lineage>
        <taxon>Bacteria</taxon>
        <taxon>Bacillati</taxon>
        <taxon>Cyanobacteriota</taxon>
        <taxon>Cyanophyceae</taxon>
        <taxon>Nostocales</taxon>
        <taxon>Nostocaceae</taxon>
        <taxon>Anabaena</taxon>
    </lineage>
</organism>
<proteinExistence type="predicted"/>
<gene>
    <name evidence="1" type="ordered locus">Anacy_1284</name>
</gene>
<dbReference type="Proteomes" id="UP000010474">
    <property type="component" value="Chromosome"/>
</dbReference>
<evidence type="ECO:0000313" key="2">
    <source>
        <dbReference type="Proteomes" id="UP000010474"/>
    </source>
</evidence>
<dbReference type="EMBL" id="CP003659">
    <property type="protein sequence ID" value="AFZ56812.1"/>
    <property type="molecule type" value="Genomic_DNA"/>
</dbReference>
<accession>K9ZE02</accession>
<keyword evidence="2" id="KW-1185">Reference proteome</keyword>
<sequence length="72" mass="8362">MWPWDGGQSTPANIGPGDVLSLLPHFAPRDIVKPKDTLNIKRYGYTYDTIQRTRIISIGSREWLNQRLKNFF</sequence>
<evidence type="ECO:0000313" key="1">
    <source>
        <dbReference type="EMBL" id="AFZ56812.1"/>
    </source>
</evidence>
<name>K9ZE02_ANACC</name>
<dbReference type="eggNOG" id="COG2304">
    <property type="taxonomic scope" value="Bacteria"/>
</dbReference>
<protein>
    <submittedName>
        <fullName evidence="1">Tyrosinase</fullName>
    </submittedName>
</protein>
<dbReference type="HOGENOM" id="CLU_2713497_0_0_3"/>
<dbReference type="PATRIC" id="fig|272123.3.peg.1405"/>